<dbReference type="Gene3D" id="3.30.420.10">
    <property type="entry name" value="Ribonuclease H-like superfamily/Ribonuclease H"/>
    <property type="match status" value="1"/>
</dbReference>
<gene>
    <name evidence="2" type="ORF">AT03_18010</name>
</gene>
<name>A0A097R5X6_HAFAL</name>
<reference evidence="2 3" key="1">
    <citation type="journal article" date="2014" name="Gut Pathog.">
        <title>Gene clusters of Hafnia alvei strain FB1 important in survival and pathogenesis: a draft genome perspective.</title>
        <authorList>
            <person name="Tan J.Y."/>
            <person name="Yin W.F."/>
            <person name="Chan K.G."/>
        </authorList>
    </citation>
    <scope>NUCLEOTIDE SEQUENCE [LARGE SCALE GENOMIC DNA]</scope>
    <source>
        <strain evidence="2 3">FB1</strain>
    </source>
</reference>
<keyword evidence="3" id="KW-1185">Reference proteome</keyword>
<accession>A0A097R5X6</accession>
<dbReference type="EMBL" id="CP009706">
    <property type="protein sequence ID" value="AIU74102.1"/>
    <property type="molecule type" value="Genomic_DNA"/>
</dbReference>
<protein>
    <submittedName>
        <fullName evidence="2">ATPase</fullName>
    </submittedName>
</protein>
<evidence type="ECO:0000259" key="1">
    <source>
        <dbReference type="Pfam" id="PF16473"/>
    </source>
</evidence>
<sequence length="193" mass="21737">MNHVMIDIETLGTNTNAPIASIGAVFFEPSTGITGARFYVRVDAENDELNGAVASVATLKWWLQQSREAQAELLASDAIPLWDALCKFDKFLTEHAVPEDLDLLQVWANSPTFDCSILRAAYARADLEGPLWKFWNERDCRTMVELGKVIGFNPKHDMPFRGERHNALADAVHQAQYVSHIWQHLTADKEPML</sequence>
<proteinExistence type="predicted"/>
<dbReference type="PATRIC" id="fig|1453496.5.peg.3703"/>
<dbReference type="Pfam" id="PF16473">
    <property type="entry name" value="Rv2179c-like"/>
    <property type="match status" value="1"/>
</dbReference>
<dbReference type="InterPro" id="IPR036397">
    <property type="entry name" value="RNaseH_sf"/>
</dbReference>
<evidence type="ECO:0000313" key="3">
    <source>
        <dbReference type="Proteomes" id="UP000029986"/>
    </source>
</evidence>
<dbReference type="SUPFAM" id="SSF53098">
    <property type="entry name" value="Ribonuclease H-like"/>
    <property type="match status" value="1"/>
</dbReference>
<dbReference type="Proteomes" id="UP000029986">
    <property type="component" value="Chromosome"/>
</dbReference>
<dbReference type="RefSeq" id="WP_025800327.1">
    <property type="nucleotide sequence ID" value="NZ_CP009706.1"/>
</dbReference>
<evidence type="ECO:0000313" key="2">
    <source>
        <dbReference type="EMBL" id="AIU74102.1"/>
    </source>
</evidence>
<organism evidence="2 3">
    <name type="scientific">Hafnia alvei FB1</name>
    <dbReference type="NCBI Taxonomy" id="1453496"/>
    <lineage>
        <taxon>Bacteria</taxon>
        <taxon>Pseudomonadati</taxon>
        <taxon>Pseudomonadota</taxon>
        <taxon>Gammaproteobacteria</taxon>
        <taxon>Enterobacterales</taxon>
        <taxon>Hafniaceae</taxon>
        <taxon>Hafnia</taxon>
    </lineage>
</organism>
<dbReference type="InterPro" id="IPR033390">
    <property type="entry name" value="Rv2179c-like"/>
</dbReference>
<dbReference type="KEGG" id="hav:AT03_18010"/>
<dbReference type="OrthoDB" id="256590at2"/>
<feature type="domain" description="3'-5' exoribonuclease Rv2179c-like" evidence="1">
    <location>
        <begin position="2"/>
        <end position="182"/>
    </location>
</feature>
<dbReference type="GO" id="GO:0003676">
    <property type="term" value="F:nucleic acid binding"/>
    <property type="evidence" value="ECO:0007669"/>
    <property type="project" value="InterPro"/>
</dbReference>
<dbReference type="AlphaFoldDB" id="A0A097R5X6"/>
<dbReference type="HOGENOM" id="CLU_094039_1_0_6"/>
<dbReference type="eggNOG" id="COG0847">
    <property type="taxonomic scope" value="Bacteria"/>
</dbReference>
<dbReference type="InterPro" id="IPR012337">
    <property type="entry name" value="RNaseH-like_sf"/>
</dbReference>